<evidence type="ECO:0000313" key="5">
    <source>
        <dbReference type="Proteomes" id="UP000321886"/>
    </source>
</evidence>
<dbReference type="Pfam" id="PF00571">
    <property type="entry name" value="CBS"/>
    <property type="match status" value="2"/>
</dbReference>
<feature type="domain" description="CBS" evidence="3">
    <location>
        <begin position="90"/>
        <end position="145"/>
    </location>
</feature>
<dbReference type="PANTHER" id="PTHR43080:SF30">
    <property type="entry name" value="CYCLIC DI-AMP RECEPTOR B"/>
    <property type="match status" value="1"/>
</dbReference>
<dbReference type="CDD" id="cd04643">
    <property type="entry name" value="CBS_pair_bac"/>
    <property type="match status" value="1"/>
</dbReference>
<comment type="caution">
    <text evidence="4">The sequence shown here is derived from an EMBL/GenBank/DDBJ whole genome shotgun (WGS) entry which is preliminary data.</text>
</comment>
<protein>
    <submittedName>
        <fullName evidence="4">CBS domain-containing protein</fullName>
    </submittedName>
</protein>
<dbReference type="InterPro" id="IPR051257">
    <property type="entry name" value="Diverse_CBS-Domain"/>
</dbReference>
<dbReference type="InterPro" id="IPR048125">
    <property type="entry name" value="CBS_CbpB"/>
</dbReference>
<dbReference type="Proteomes" id="UP000321886">
    <property type="component" value="Unassembled WGS sequence"/>
</dbReference>
<proteinExistence type="predicted"/>
<sequence length="155" mass="17490">MVSLEKEATRIPLVSELMIPAEKVAHVQIGNPLEHALLVLVKSGYSAVPVLDPTFKFQGVISKTKILEETLGIEQFELNRLSEMTVSEVMDDEVPCLQLGDSMIDAMHKLIDYPFVCVTNEEGEFDGIVTRRTILKQFSKHYHETFKHTMVEASQ</sequence>
<name>A0A511WMZ1_9BACI</name>
<dbReference type="EMBL" id="BJYD01000005">
    <property type="protein sequence ID" value="GEN52435.1"/>
    <property type="molecule type" value="Genomic_DNA"/>
</dbReference>
<evidence type="ECO:0000259" key="3">
    <source>
        <dbReference type="PROSITE" id="PS51371"/>
    </source>
</evidence>
<dbReference type="InterPro" id="IPR000644">
    <property type="entry name" value="CBS_dom"/>
</dbReference>
<dbReference type="SMART" id="SM00116">
    <property type="entry name" value="CBS"/>
    <property type="match status" value="2"/>
</dbReference>
<evidence type="ECO:0000313" key="4">
    <source>
        <dbReference type="EMBL" id="GEN52435.1"/>
    </source>
</evidence>
<dbReference type="PANTHER" id="PTHR43080">
    <property type="entry name" value="CBS DOMAIN-CONTAINING PROTEIN CBSX3, MITOCHONDRIAL"/>
    <property type="match status" value="1"/>
</dbReference>
<keyword evidence="5" id="KW-1185">Reference proteome</keyword>
<accession>A0A511WMZ1</accession>
<organism evidence="4 5">
    <name type="scientific">Halobacillus faecis</name>
    <dbReference type="NCBI Taxonomy" id="360184"/>
    <lineage>
        <taxon>Bacteria</taxon>
        <taxon>Bacillati</taxon>
        <taxon>Bacillota</taxon>
        <taxon>Bacilli</taxon>
        <taxon>Bacillales</taxon>
        <taxon>Bacillaceae</taxon>
        <taxon>Halobacillus</taxon>
    </lineage>
</organism>
<evidence type="ECO:0000256" key="2">
    <source>
        <dbReference type="PROSITE-ProRule" id="PRU00703"/>
    </source>
</evidence>
<dbReference type="InterPro" id="IPR046342">
    <property type="entry name" value="CBS_dom_sf"/>
</dbReference>
<dbReference type="Gene3D" id="3.10.580.10">
    <property type="entry name" value="CBS-domain"/>
    <property type="match status" value="1"/>
</dbReference>
<dbReference type="AlphaFoldDB" id="A0A511WMZ1"/>
<feature type="domain" description="CBS" evidence="3">
    <location>
        <begin position="18"/>
        <end position="78"/>
    </location>
</feature>
<gene>
    <name evidence="4" type="ORF">HFA01_06970</name>
</gene>
<dbReference type="SUPFAM" id="SSF54631">
    <property type="entry name" value="CBS-domain pair"/>
    <property type="match status" value="1"/>
</dbReference>
<dbReference type="NCBIfam" id="NF041630">
    <property type="entry name" value="CBS_CbpB"/>
    <property type="match status" value="1"/>
</dbReference>
<dbReference type="PROSITE" id="PS51371">
    <property type="entry name" value="CBS"/>
    <property type="match status" value="2"/>
</dbReference>
<evidence type="ECO:0000256" key="1">
    <source>
        <dbReference type="ARBA" id="ARBA00023122"/>
    </source>
</evidence>
<reference evidence="4 5" key="1">
    <citation type="submission" date="2019-07" db="EMBL/GenBank/DDBJ databases">
        <title>Whole genome shotgun sequence of Halobacillus faecis NBRC 103569.</title>
        <authorList>
            <person name="Hosoyama A."/>
            <person name="Uohara A."/>
            <person name="Ohji S."/>
            <person name="Ichikawa N."/>
        </authorList>
    </citation>
    <scope>NUCLEOTIDE SEQUENCE [LARGE SCALE GENOMIC DNA]</scope>
    <source>
        <strain evidence="4 5">NBRC 103569</strain>
    </source>
</reference>
<dbReference type="RefSeq" id="WP_146813229.1">
    <property type="nucleotide sequence ID" value="NZ_BJYD01000005.1"/>
</dbReference>
<keyword evidence="1 2" id="KW-0129">CBS domain</keyword>
<dbReference type="OrthoDB" id="2375431at2"/>